<dbReference type="PANTHER" id="PTHR24185:SF1">
    <property type="entry name" value="CALCIUM-INDEPENDENT PHOSPHOLIPASE A2-GAMMA"/>
    <property type="match status" value="1"/>
</dbReference>
<evidence type="ECO:0000256" key="2">
    <source>
        <dbReference type="ARBA" id="ARBA00022963"/>
    </source>
</evidence>
<evidence type="ECO:0000256" key="3">
    <source>
        <dbReference type="ARBA" id="ARBA00023098"/>
    </source>
</evidence>
<reference evidence="7 8" key="1">
    <citation type="submission" date="2015-09" db="EMBL/GenBank/DDBJ databases">
        <title>Draft genome of the parasitic nematode Teladorsagia circumcincta isolate WARC Sus (inbred).</title>
        <authorList>
            <person name="Mitreva M."/>
        </authorList>
    </citation>
    <scope>NUCLEOTIDE SEQUENCE [LARGE SCALE GENOMIC DNA]</scope>
    <source>
        <strain evidence="7 8">S</strain>
    </source>
</reference>
<evidence type="ECO:0000256" key="4">
    <source>
        <dbReference type="PROSITE-ProRule" id="PRU01161"/>
    </source>
</evidence>
<dbReference type="AlphaFoldDB" id="A0A2G9TFA4"/>
<dbReference type="Proteomes" id="UP000230423">
    <property type="component" value="Unassembled WGS sequence"/>
</dbReference>
<evidence type="ECO:0000313" key="7">
    <source>
        <dbReference type="EMBL" id="PIO56637.1"/>
    </source>
</evidence>
<accession>A0A2G9TFA4</accession>
<dbReference type="PROSITE" id="PS51635">
    <property type="entry name" value="PNPLA"/>
    <property type="match status" value="1"/>
</dbReference>
<dbReference type="PANTHER" id="PTHR24185">
    <property type="entry name" value="CALCIUM-INDEPENDENT PHOSPHOLIPASE A2-GAMMA"/>
    <property type="match status" value="1"/>
</dbReference>
<feature type="short sequence motif" description="GXGXXG" evidence="4">
    <location>
        <begin position="8"/>
        <end position="13"/>
    </location>
</feature>
<protein>
    <recommendedName>
        <fullName evidence="5">PNPLA domain-containing protein</fullName>
    </recommendedName>
</protein>
<dbReference type="InterPro" id="IPR016035">
    <property type="entry name" value="Acyl_Trfase/lysoPLipase"/>
</dbReference>
<keyword evidence="3" id="KW-0443">Lipid metabolism</keyword>
<keyword evidence="2" id="KW-0442">Lipid degradation</keyword>
<comment type="caution">
    <text evidence="4">Lacks conserved residue(s) required for the propagation of feature annotation.</text>
</comment>
<name>A0A2G9TFA4_TELCI</name>
<feature type="short sequence motif" description="GXSXG" evidence="4">
    <location>
        <begin position="40"/>
        <end position="44"/>
    </location>
</feature>
<feature type="non-terminal residue" evidence="7">
    <location>
        <position position="1"/>
    </location>
</feature>
<dbReference type="InterPro" id="IPR002641">
    <property type="entry name" value="PNPLA_dom"/>
</dbReference>
<evidence type="ECO:0000313" key="6">
    <source>
        <dbReference type="EMBL" id="PIO53999.1"/>
    </source>
</evidence>
<gene>
    <name evidence="7" type="ORF">TELCIR_21963</name>
    <name evidence="6" type="ORF">TELCIR_24647</name>
</gene>
<proteinExistence type="predicted"/>
<dbReference type="GO" id="GO:0047499">
    <property type="term" value="F:calcium-independent phospholipase A2 activity"/>
    <property type="evidence" value="ECO:0007669"/>
    <property type="project" value="TreeGrafter"/>
</dbReference>
<evidence type="ECO:0000313" key="8">
    <source>
        <dbReference type="Proteomes" id="UP000230423"/>
    </source>
</evidence>
<dbReference type="GO" id="GO:0019369">
    <property type="term" value="P:arachidonate metabolic process"/>
    <property type="evidence" value="ECO:0007669"/>
    <property type="project" value="TreeGrafter"/>
</dbReference>
<dbReference type="GO" id="GO:0016042">
    <property type="term" value="P:lipid catabolic process"/>
    <property type="evidence" value="ECO:0007669"/>
    <property type="project" value="UniProtKB-KW"/>
</dbReference>
<keyword evidence="8" id="KW-1185">Reference proteome</keyword>
<dbReference type="GO" id="GO:0016020">
    <property type="term" value="C:membrane"/>
    <property type="evidence" value="ECO:0007669"/>
    <property type="project" value="TreeGrafter"/>
</dbReference>
<dbReference type="OrthoDB" id="14252at2759"/>
<evidence type="ECO:0000259" key="5">
    <source>
        <dbReference type="PROSITE" id="PS51635"/>
    </source>
</evidence>
<evidence type="ECO:0000256" key="1">
    <source>
        <dbReference type="ARBA" id="ARBA00022801"/>
    </source>
</evidence>
<feature type="domain" description="PNPLA" evidence="5">
    <location>
        <begin position="4"/>
        <end position="75"/>
    </location>
</feature>
<organism evidence="7 8">
    <name type="scientific">Teladorsagia circumcincta</name>
    <name type="common">Brown stomach worm</name>
    <name type="synonym">Ostertagia circumcincta</name>
    <dbReference type="NCBI Taxonomy" id="45464"/>
    <lineage>
        <taxon>Eukaryota</taxon>
        <taxon>Metazoa</taxon>
        <taxon>Ecdysozoa</taxon>
        <taxon>Nematoda</taxon>
        <taxon>Chromadorea</taxon>
        <taxon>Rhabditida</taxon>
        <taxon>Rhabditina</taxon>
        <taxon>Rhabditomorpha</taxon>
        <taxon>Strongyloidea</taxon>
        <taxon>Trichostrongylidae</taxon>
        <taxon>Teladorsagia</taxon>
    </lineage>
</organism>
<dbReference type="Gene3D" id="3.40.1090.10">
    <property type="entry name" value="Cytosolic phospholipase A2 catalytic domain"/>
    <property type="match status" value="1"/>
</dbReference>
<dbReference type="EMBL" id="KZ403040">
    <property type="protein sequence ID" value="PIO53999.1"/>
    <property type="molecule type" value="Genomic_DNA"/>
</dbReference>
<dbReference type="SUPFAM" id="SSF52151">
    <property type="entry name" value="FabD/lysophospholipase-like"/>
    <property type="match status" value="1"/>
</dbReference>
<keyword evidence="1" id="KW-0378">Hydrolase</keyword>
<dbReference type="Pfam" id="PF01734">
    <property type="entry name" value="Patatin"/>
    <property type="match status" value="1"/>
</dbReference>
<dbReference type="EMBL" id="KZ374021">
    <property type="protein sequence ID" value="PIO56637.1"/>
    <property type="molecule type" value="Genomic_DNA"/>
</dbReference>
<sequence length="75" mass="8209">VNLLSIDGGGTRGMMGLEVLEQIERISGKKVCELFDHVVGVSTGSIISSLLIGKGYSVRECRSVYMEVSRKYELN</sequence>